<accession>A0ABU5Z7Q3</accession>
<keyword evidence="2" id="KW-1185">Reference proteome</keyword>
<gene>
    <name evidence="1" type="ORF">VJJ08_02490</name>
</gene>
<sequence length="207" mass="24839">MMTVVNIENLLDTCKDEYFLVEESTGNIYYQYKEEKKVFINSDKDFFDKCLFAYNNFVKNNNFTLVTAENIINICKKHIQYTDFIIQTDFLGAKSFFWQEKLYDIAILIEDNYSILSPYKDFFLFYETKMYINNSIAEIDTYQEYQNIDKESVIRTIQTIYKDLSIENLYTIQLKVMELVLVSVYGKARFDDFLLRRDKRIKEIMGI</sequence>
<organism evidence="1 2">
    <name type="scientific">Capnocytophaga gingivalis</name>
    <dbReference type="NCBI Taxonomy" id="1017"/>
    <lineage>
        <taxon>Bacteria</taxon>
        <taxon>Pseudomonadati</taxon>
        <taxon>Bacteroidota</taxon>
        <taxon>Flavobacteriia</taxon>
        <taxon>Flavobacteriales</taxon>
        <taxon>Flavobacteriaceae</taxon>
        <taxon>Capnocytophaga</taxon>
    </lineage>
</organism>
<proteinExistence type="predicted"/>
<reference evidence="1 2" key="1">
    <citation type="submission" date="2023-12" db="EMBL/GenBank/DDBJ databases">
        <title>Genomic sequences of Capnocytophaga and Parvimonas strains.</title>
        <authorList>
            <person name="Watt R.M."/>
            <person name="Wang M."/>
            <person name="Yang T."/>
            <person name="Tong W.M."/>
        </authorList>
    </citation>
    <scope>NUCLEOTIDE SEQUENCE [LARGE SCALE GENOMIC DNA]</scope>
    <source>
        <strain evidence="1 2">CCUG 13096</strain>
    </source>
</reference>
<evidence type="ECO:0000313" key="2">
    <source>
        <dbReference type="Proteomes" id="UP001311730"/>
    </source>
</evidence>
<comment type="caution">
    <text evidence="1">The sequence shown here is derived from an EMBL/GenBank/DDBJ whole genome shotgun (WGS) entry which is preliminary data.</text>
</comment>
<protein>
    <submittedName>
        <fullName evidence="1">Uncharacterized protein</fullName>
    </submittedName>
</protein>
<name>A0ABU5Z7Q3_9FLAO</name>
<dbReference type="EMBL" id="JAYKBW010000002">
    <property type="protein sequence ID" value="MEB3074167.1"/>
    <property type="molecule type" value="Genomic_DNA"/>
</dbReference>
<dbReference type="Proteomes" id="UP001311730">
    <property type="component" value="Unassembled WGS sequence"/>
</dbReference>
<evidence type="ECO:0000313" key="1">
    <source>
        <dbReference type="EMBL" id="MEB3074167.1"/>
    </source>
</evidence>